<proteinExistence type="predicted"/>
<keyword evidence="3" id="KW-1185">Reference proteome</keyword>
<feature type="region of interest" description="Disordered" evidence="1">
    <location>
        <begin position="115"/>
        <end position="135"/>
    </location>
</feature>
<evidence type="ECO:0000313" key="3">
    <source>
        <dbReference type="Proteomes" id="UP000075243"/>
    </source>
</evidence>
<dbReference type="PANTHER" id="PTHR35046:SF9">
    <property type="entry name" value="RNA-DIRECTED DNA POLYMERASE"/>
    <property type="match status" value="1"/>
</dbReference>
<protein>
    <recommendedName>
        <fullName evidence="4">CCHC-type domain-containing protein</fullName>
    </recommendedName>
</protein>
<name>A0A151U8I8_CAJCA</name>
<organism evidence="2 3">
    <name type="scientific">Cajanus cajan</name>
    <name type="common">Pigeon pea</name>
    <name type="synonym">Cajanus indicus</name>
    <dbReference type="NCBI Taxonomy" id="3821"/>
    <lineage>
        <taxon>Eukaryota</taxon>
        <taxon>Viridiplantae</taxon>
        <taxon>Streptophyta</taxon>
        <taxon>Embryophyta</taxon>
        <taxon>Tracheophyta</taxon>
        <taxon>Spermatophyta</taxon>
        <taxon>Magnoliopsida</taxon>
        <taxon>eudicotyledons</taxon>
        <taxon>Gunneridae</taxon>
        <taxon>Pentapetalae</taxon>
        <taxon>rosids</taxon>
        <taxon>fabids</taxon>
        <taxon>Fabales</taxon>
        <taxon>Fabaceae</taxon>
        <taxon>Papilionoideae</taxon>
        <taxon>50 kb inversion clade</taxon>
        <taxon>NPAAA clade</taxon>
        <taxon>indigoferoid/millettioid clade</taxon>
        <taxon>Phaseoleae</taxon>
        <taxon>Cajanus</taxon>
    </lineage>
</organism>
<gene>
    <name evidence="2" type="ORF">KK1_019798</name>
</gene>
<sequence length="185" mass="21436">MELLPYKDLNDLVYLCVRVEQQMLLKSSKKESSFSRSHKKDYMEERSPLEKKNILEPFKELAKNKDKNKEKGKGTNTPHTSTKTSDIKCFKCLGRGYIAFQCPTKKVMILRRHGTYSSQEETTTSSSSESEDEKMQQVSKVELVYPYEGELLMLRRLLNSQPSGTLSQRENIFYTRCNVLNKACL</sequence>
<dbReference type="PANTHER" id="PTHR35046">
    <property type="entry name" value="ZINC KNUCKLE (CCHC-TYPE) FAMILY PROTEIN"/>
    <property type="match status" value="1"/>
</dbReference>
<feature type="compositionally biased region" description="Basic and acidic residues" evidence="1">
    <location>
        <begin position="40"/>
        <end position="56"/>
    </location>
</feature>
<feature type="region of interest" description="Disordered" evidence="1">
    <location>
        <begin position="28"/>
        <end position="56"/>
    </location>
</feature>
<dbReference type="EMBL" id="CM003603">
    <property type="protein sequence ID" value="KYP75607.1"/>
    <property type="molecule type" value="Genomic_DNA"/>
</dbReference>
<reference evidence="2 3" key="1">
    <citation type="journal article" date="2012" name="Nat. Biotechnol.">
        <title>Draft genome sequence of pigeonpea (Cajanus cajan), an orphan legume crop of resource-poor farmers.</title>
        <authorList>
            <person name="Varshney R.K."/>
            <person name="Chen W."/>
            <person name="Li Y."/>
            <person name="Bharti A.K."/>
            <person name="Saxena R.K."/>
            <person name="Schlueter J.A."/>
            <person name="Donoghue M.T."/>
            <person name="Azam S."/>
            <person name="Fan G."/>
            <person name="Whaley A.M."/>
            <person name="Farmer A.D."/>
            <person name="Sheridan J."/>
            <person name="Iwata A."/>
            <person name="Tuteja R."/>
            <person name="Penmetsa R.V."/>
            <person name="Wu W."/>
            <person name="Upadhyaya H.D."/>
            <person name="Yang S.P."/>
            <person name="Shah T."/>
            <person name="Saxena K.B."/>
            <person name="Michael T."/>
            <person name="McCombie W.R."/>
            <person name="Yang B."/>
            <person name="Zhang G."/>
            <person name="Yang H."/>
            <person name="Wang J."/>
            <person name="Spillane C."/>
            <person name="Cook D.R."/>
            <person name="May G.D."/>
            <person name="Xu X."/>
            <person name="Jackson S.A."/>
        </authorList>
    </citation>
    <scope>NUCLEOTIDE SEQUENCE [LARGE SCALE GENOMIC DNA]</scope>
    <source>
        <strain evidence="3">cv. Asha</strain>
    </source>
</reference>
<dbReference type="Gramene" id="C.cajan_19241.t">
    <property type="protein sequence ID" value="C.cajan_19241.t.cds1"/>
    <property type="gene ID" value="C.cajan_19241"/>
</dbReference>
<feature type="compositionally biased region" description="Low complexity" evidence="1">
    <location>
        <begin position="115"/>
        <end position="128"/>
    </location>
</feature>
<dbReference type="Proteomes" id="UP000075243">
    <property type="component" value="Chromosome 1"/>
</dbReference>
<accession>A0A151U8I8</accession>
<evidence type="ECO:0000256" key="1">
    <source>
        <dbReference type="SAM" id="MobiDB-lite"/>
    </source>
</evidence>
<dbReference type="AlphaFoldDB" id="A0A151U8I8"/>
<evidence type="ECO:0000313" key="2">
    <source>
        <dbReference type="EMBL" id="KYP75607.1"/>
    </source>
</evidence>
<evidence type="ECO:0008006" key="4">
    <source>
        <dbReference type="Google" id="ProtNLM"/>
    </source>
</evidence>